<keyword evidence="2" id="KW-1185">Reference proteome</keyword>
<protein>
    <submittedName>
        <fullName evidence="1">Uncharacterized protein</fullName>
    </submittedName>
</protein>
<dbReference type="EMBL" id="JASBWU010000042">
    <property type="protein sequence ID" value="KAJ9110407.1"/>
    <property type="molecule type" value="Genomic_DNA"/>
</dbReference>
<organism evidence="1 2">
    <name type="scientific">Naganishia vaughanmartiniae</name>
    <dbReference type="NCBI Taxonomy" id="1424756"/>
    <lineage>
        <taxon>Eukaryota</taxon>
        <taxon>Fungi</taxon>
        <taxon>Dikarya</taxon>
        <taxon>Basidiomycota</taxon>
        <taxon>Agaricomycotina</taxon>
        <taxon>Tremellomycetes</taxon>
        <taxon>Filobasidiales</taxon>
        <taxon>Filobasidiaceae</taxon>
        <taxon>Naganishia</taxon>
    </lineage>
</organism>
<proteinExistence type="predicted"/>
<comment type="caution">
    <text evidence="1">The sequence shown here is derived from an EMBL/GenBank/DDBJ whole genome shotgun (WGS) entry which is preliminary data.</text>
</comment>
<sequence>MNRLAPQPLDWKATGDFCIAHADYSETIPLGYHAGWPKTLEIEALAIRVLHLSSTLRGFIQWRGQKFFANALKAYKKDPTHWRSQVMQDFRENHGRLTPGYFGPLGRRVINRTPTIMSERGLIPQVFQNDVIYPFTTVQYIDSVLGPEVSISLMIEDMALDDTRYSKLYRRNKAYMLFKAGREFGRLLHPVPPAPNDFTVAEALTALEQSSWDELDGVWMQGVGEDVTDSEEDGEDPVEGRLDNSVVRTAATSVTPPRVSHRAIDIAGTYHRIGDANDAMYVPPMRGAPLPFGVAAPSPVDGVDQERLSQVRSPRTVRASLRPPISKKARRLKRIPTAAEFAEWENMELEKAEAVAAKSAEELQRKRAKKTEQAEEKQRQALLKMQKQQQATLDRAEKAAEKQSQKERAAEEKVEQKLQEKMAKAVMAAEDAEQKARAKLTEKLAKEGLKKRKKQAEAAEKEAKRRKKEVDQELAAIEKGRAQVEKEKERQEKALGKSKFTRPKPRRPSGAVVNVGDVGRADAICVTAKAPSALSTADSQQAQAPGSRDDNISETEDGLTQVGSGNVATDEVWLGDYAVAFG</sequence>
<evidence type="ECO:0000313" key="1">
    <source>
        <dbReference type="EMBL" id="KAJ9110407.1"/>
    </source>
</evidence>
<reference evidence="1" key="1">
    <citation type="submission" date="2023-04" db="EMBL/GenBank/DDBJ databases">
        <title>Draft Genome sequencing of Naganishia species isolated from polar environments using Oxford Nanopore Technology.</title>
        <authorList>
            <person name="Leo P."/>
            <person name="Venkateswaran K."/>
        </authorList>
    </citation>
    <scope>NUCLEOTIDE SEQUENCE</scope>
    <source>
        <strain evidence="1">MNA-CCFEE 5425</strain>
    </source>
</reference>
<evidence type="ECO:0000313" key="2">
    <source>
        <dbReference type="Proteomes" id="UP001243375"/>
    </source>
</evidence>
<accession>A0ACC2WFG8</accession>
<dbReference type="Proteomes" id="UP001243375">
    <property type="component" value="Unassembled WGS sequence"/>
</dbReference>
<name>A0ACC2WFG8_9TREE</name>
<gene>
    <name evidence="1" type="ORF">QFC22_006737</name>
</gene>